<dbReference type="PROSITE" id="PS51996">
    <property type="entry name" value="TR_MART"/>
    <property type="match status" value="1"/>
</dbReference>
<dbReference type="SUPFAM" id="SSF56399">
    <property type="entry name" value="ADP-ribosylation"/>
    <property type="match status" value="1"/>
</dbReference>
<evidence type="ECO:0000256" key="3">
    <source>
        <dbReference type="ARBA" id="ARBA00022679"/>
    </source>
</evidence>
<feature type="domain" description="C3H1-type" evidence="9">
    <location>
        <begin position="569"/>
        <end position="597"/>
    </location>
</feature>
<keyword evidence="7" id="KW-0479">Metal-binding</keyword>
<protein>
    <recommendedName>
        <fullName evidence="8">NAD(P)(+)--arginine ADP-ribosyltransferase</fullName>
        <ecNumber evidence="8">2.4.2.31</ecNumber>
    </recommendedName>
    <alternativeName>
        <fullName evidence="8">Mono(ADP-ribosyl)transferase</fullName>
    </alternativeName>
</protein>
<dbReference type="Gene3D" id="3.80.10.10">
    <property type="entry name" value="Ribonuclease Inhibitor"/>
    <property type="match status" value="2"/>
</dbReference>
<dbReference type="AlphaFoldDB" id="A0A815LPX2"/>
<evidence type="ECO:0000259" key="9">
    <source>
        <dbReference type="PROSITE" id="PS50103"/>
    </source>
</evidence>
<dbReference type="Pfam" id="PF01129">
    <property type="entry name" value="ART"/>
    <property type="match status" value="1"/>
</dbReference>
<evidence type="ECO:0000256" key="7">
    <source>
        <dbReference type="PROSITE-ProRule" id="PRU00723"/>
    </source>
</evidence>
<evidence type="ECO:0000256" key="8">
    <source>
        <dbReference type="RuleBase" id="RU361228"/>
    </source>
</evidence>
<keyword evidence="7" id="KW-0862">Zinc</keyword>
<dbReference type="GO" id="GO:0106274">
    <property type="term" value="F:NAD+-protein-arginine ADP-ribosyltransferase activity"/>
    <property type="evidence" value="ECO:0007669"/>
    <property type="project" value="UniProtKB-EC"/>
</dbReference>
<dbReference type="InterPro" id="IPR052201">
    <property type="entry name" value="LRR-containing_regulator"/>
</dbReference>
<dbReference type="Pfam" id="PF13516">
    <property type="entry name" value="LRR_6"/>
    <property type="match status" value="1"/>
</dbReference>
<dbReference type="Proteomes" id="UP000663828">
    <property type="component" value="Unassembled WGS sequence"/>
</dbReference>
<evidence type="ECO:0000256" key="5">
    <source>
        <dbReference type="ARBA" id="ARBA00022737"/>
    </source>
</evidence>
<gene>
    <name evidence="10" type="ORF">XAT740_LOCUS34771</name>
</gene>
<dbReference type="GO" id="GO:0008270">
    <property type="term" value="F:zinc ion binding"/>
    <property type="evidence" value="ECO:0007669"/>
    <property type="project" value="UniProtKB-KW"/>
</dbReference>
<dbReference type="PANTHER" id="PTHR24111:SF0">
    <property type="entry name" value="LEUCINE-RICH REPEAT-CONTAINING PROTEIN"/>
    <property type="match status" value="1"/>
</dbReference>
<keyword evidence="7" id="KW-0863">Zinc-finger</keyword>
<dbReference type="InterPro" id="IPR032675">
    <property type="entry name" value="LRR_dom_sf"/>
</dbReference>
<accession>A0A815LPX2</accession>
<dbReference type="EC" id="2.4.2.31" evidence="8"/>
<comment type="catalytic activity">
    <reaction evidence="6 8">
        <text>L-arginyl-[protein] + NAD(+) = N(omega)-(ADP-D-ribosyl)-L-arginyl-[protein] + nicotinamide + H(+)</text>
        <dbReference type="Rhea" id="RHEA:19149"/>
        <dbReference type="Rhea" id="RHEA-COMP:10532"/>
        <dbReference type="Rhea" id="RHEA-COMP:15087"/>
        <dbReference type="ChEBI" id="CHEBI:15378"/>
        <dbReference type="ChEBI" id="CHEBI:17154"/>
        <dbReference type="ChEBI" id="CHEBI:29965"/>
        <dbReference type="ChEBI" id="CHEBI:57540"/>
        <dbReference type="ChEBI" id="CHEBI:142554"/>
        <dbReference type="EC" id="2.4.2.31"/>
    </reaction>
</comment>
<keyword evidence="3 8" id="KW-0808">Transferase</keyword>
<proteinExistence type="inferred from homology"/>
<dbReference type="SUPFAM" id="SSF52047">
    <property type="entry name" value="RNI-like"/>
    <property type="match status" value="1"/>
</dbReference>
<dbReference type="PROSITE" id="PS50103">
    <property type="entry name" value="ZF_C3H1"/>
    <property type="match status" value="1"/>
</dbReference>
<evidence type="ECO:0000313" key="10">
    <source>
        <dbReference type="EMBL" id="CAF1412872.1"/>
    </source>
</evidence>
<comment type="similarity">
    <text evidence="1 8">Belongs to the Arg-specific ADP-ribosyltransferase family.</text>
</comment>
<keyword evidence="5" id="KW-0677">Repeat</keyword>
<dbReference type="InterPro" id="IPR001611">
    <property type="entry name" value="Leu-rich_rpt"/>
</dbReference>
<dbReference type="SMART" id="SM00368">
    <property type="entry name" value="LRR_RI"/>
    <property type="match status" value="4"/>
</dbReference>
<reference evidence="10" key="1">
    <citation type="submission" date="2021-02" db="EMBL/GenBank/DDBJ databases">
        <authorList>
            <person name="Nowell W R."/>
        </authorList>
    </citation>
    <scope>NUCLEOTIDE SEQUENCE</scope>
</reference>
<feature type="zinc finger region" description="C3H1-type" evidence="7">
    <location>
        <begin position="569"/>
        <end position="597"/>
    </location>
</feature>
<dbReference type="Gene3D" id="3.90.176.10">
    <property type="entry name" value="Toxin ADP-ribosyltransferase, Chain A, domain 1"/>
    <property type="match status" value="1"/>
</dbReference>
<keyword evidence="11" id="KW-1185">Reference proteome</keyword>
<evidence type="ECO:0000256" key="6">
    <source>
        <dbReference type="ARBA" id="ARBA00047597"/>
    </source>
</evidence>
<organism evidence="10 11">
    <name type="scientific">Adineta ricciae</name>
    <name type="common">Rotifer</name>
    <dbReference type="NCBI Taxonomy" id="249248"/>
    <lineage>
        <taxon>Eukaryota</taxon>
        <taxon>Metazoa</taxon>
        <taxon>Spiralia</taxon>
        <taxon>Gnathifera</taxon>
        <taxon>Rotifera</taxon>
        <taxon>Eurotatoria</taxon>
        <taxon>Bdelloidea</taxon>
        <taxon>Adinetida</taxon>
        <taxon>Adinetidae</taxon>
        <taxon>Adineta</taxon>
    </lineage>
</organism>
<keyword evidence="2 8" id="KW-0328">Glycosyltransferase</keyword>
<evidence type="ECO:0000256" key="4">
    <source>
        <dbReference type="ARBA" id="ARBA00022695"/>
    </source>
</evidence>
<dbReference type="Gene3D" id="4.10.1000.10">
    <property type="entry name" value="Zinc finger, CCCH-type"/>
    <property type="match status" value="1"/>
</dbReference>
<sequence>MASNFLNNIQTAGRFSDVWLEPLRILPLIKDYEHLPIVPLDEAIQPIKLFVPELDRMIWIVKQHSQHMHGHLTFNESASILLYSMEWTPSENSFYYSFNQILRSENRELLKPWLLYFKLLLISYFKLPQKSISMVYRGATMNLSSKYHTGSTCIWWSFSPCTMSVEYADQFLNKTGQRTLFKIECESAKDIHEHTLFSNQEEVLLLPARQFRVIGNYQHDNDLCIIHLREVQPLISFLQRLSNIDTFMLAIRSTTDYTNSKLEHRIEHCKSCSEIKLENQSLNDLDMDIIVRQAIDHKNCTALTLNHNQITCKGVFILGSVLYNNTTLTKLVLAKNSIGDLGIQYLSQILATNHVHISKLDLSSNKITCKSIQYLSEMLKTNEILCSLWLNENEINDEGVYSLMNSLAFYNRSLKFLRLSGDRTITDVSVDSIINMLEHNTALKFLDIQHYKCGSLRYFYVTFAYFYLLHTASGRITTIDEITKKTNTFKLDEHTHAANFYEGRSNKAGINFARLEKGLLLFIYIYGTAKNTLASEIALWDHRLCYYMIRDGKCTKTSDQCRHEHKTNYRQANLCSSWYKSKTCSFNSKCKHSHRFEETAKYHSYIRTSTEMSVYQLVRFIRNFAGHFIDSVIKDQQNLYKEVIVAMVHVVHYLSPKVPNSVEHLDLFLEATTINQLIAEQELLAELDKPYEIPEVFFDLNMNFNTNWYQFDANKRCIDFQQLSNEFIEFFNQIFVNYFTGRLRSRGAQAPWHEQRRTT</sequence>
<dbReference type="EMBL" id="CAJNOR010003427">
    <property type="protein sequence ID" value="CAF1412872.1"/>
    <property type="molecule type" value="Genomic_DNA"/>
</dbReference>
<evidence type="ECO:0000256" key="2">
    <source>
        <dbReference type="ARBA" id="ARBA00022676"/>
    </source>
</evidence>
<keyword evidence="8" id="KW-0520">NAD</keyword>
<dbReference type="GO" id="GO:0016779">
    <property type="term" value="F:nucleotidyltransferase activity"/>
    <property type="evidence" value="ECO:0007669"/>
    <property type="project" value="UniProtKB-KW"/>
</dbReference>
<evidence type="ECO:0000313" key="11">
    <source>
        <dbReference type="Proteomes" id="UP000663828"/>
    </source>
</evidence>
<dbReference type="PANTHER" id="PTHR24111">
    <property type="entry name" value="LEUCINE-RICH REPEAT-CONTAINING PROTEIN 34"/>
    <property type="match status" value="1"/>
</dbReference>
<keyword evidence="8" id="KW-0521">NADP</keyword>
<dbReference type="InterPro" id="IPR000571">
    <property type="entry name" value="Znf_CCCH"/>
</dbReference>
<name>A0A815LPX2_ADIRI</name>
<keyword evidence="4" id="KW-0548">Nucleotidyltransferase</keyword>
<dbReference type="InterPro" id="IPR000768">
    <property type="entry name" value="ART"/>
</dbReference>
<evidence type="ECO:0000256" key="1">
    <source>
        <dbReference type="ARBA" id="ARBA00009558"/>
    </source>
</evidence>
<comment type="caution">
    <text evidence="10">The sequence shown here is derived from an EMBL/GenBank/DDBJ whole genome shotgun (WGS) entry which is preliminary data.</text>
</comment>